<evidence type="ECO:0000313" key="1">
    <source>
        <dbReference type="EMBL" id="SPJ88755.1"/>
    </source>
</evidence>
<evidence type="ECO:0000313" key="2">
    <source>
        <dbReference type="Proteomes" id="UP001187734"/>
    </source>
</evidence>
<dbReference type="EMBL" id="ONZP01000628">
    <property type="protein sequence ID" value="SPJ88755.1"/>
    <property type="molecule type" value="Genomic_DNA"/>
</dbReference>
<organism evidence="1 2">
    <name type="scientific">Fusarium torulosum</name>
    <dbReference type="NCBI Taxonomy" id="33205"/>
    <lineage>
        <taxon>Eukaryota</taxon>
        <taxon>Fungi</taxon>
        <taxon>Dikarya</taxon>
        <taxon>Ascomycota</taxon>
        <taxon>Pezizomycotina</taxon>
        <taxon>Sordariomycetes</taxon>
        <taxon>Hypocreomycetidae</taxon>
        <taxon>Hypocreales</taxon>
        <taxon>Nectriaceae</taxon>
        <taxon>Fusarium</taxon>
    </lineage>
</organism>
<dbReference type="Proteomes" id="UP001187734">
    <property type="component" value="Unassembled WGS sequence"/>
</dbReference>
<sequence length="35" mass="3984">MPLTYYVFGLRGALLLPLAAHKDKSRKRYPAGNKH</sequence>
<name>A0AAE8MM96_9HYPO</name>
<protein>
    <submittedName>
        <fullName evidence="1">Uncharacterized protein</fullName>
    </submittedName>
</protein>
<accession>A0AAE8MM96</accession>
<gene>
    <name evidence="1" type="ORF">FTOL_12649</name>
</gene>
<reference evidence="1" key="1">
    <citation type="submission" date="2018-03" db="EMBL/GenBank/DDBJ databases">
        <authorList>
            <person name="Guldener U."/>
        </authorList>
    </citation>
    <scope>NUCLEOTIDE SEQUENCE</scope>
</reference>
<comment type="caution">
    <text evidence="1">The sequence shown here is derived from an EMBL/GenBank/DDBJ whole genome shotgun (WGS) entry which is preliminary data.</text>
</comment>
<proteinExistence type="predicted"/>
<keyword evidence="2" id="KW-1185">Reference proteome</keyword>
<dbReference type="AlphaFoldDB" id="A0AAE8MM96"/>